<comment type="caution">
    <text evidence="1">The sequence shown here is derived from an EMBL/GenBank/DDBJ whole genome shotgun (WGS) entry which is preliminary data.</text>
</comment>
<dbReference type="EMBL" id="SRYB01000046">
    <property type="protein sequence ID" value="TGY75982.1"/>
    <property type="molecule type" value="Genomic_DNA"/>
</dbReference>
<accession>A0AC61RB67</accession>
<reference evidence="1" key="1">
    <citation type="submission" date="2019-04" db="EMBL/GenBank/DDBJ databases">
        <title>Microbes associate with the intestines of laboratory mice.</title>
        <authorList>
            <person name="Navarre W."/>
            <person name="Wong E."/>
            <person name="Huang K."/>
            <person name="Tropini C."/>
            <person name="Ng K."/>
            <person name="Yu B."/>
        </authorList>
    </citation>
    <scope>NUCLEOTIDE SEQUENCE</scope>
    <source>
        <strain evidence="1">NM04_E33</strain>
    </source>
</reference>
<name>A0AC61RB67_9BACT</name>
<sequence>MRRENMVNRIASELRRFAPEADTILYGSEARGEARPDSDIDLLILLPDTFAGLHYVRRRSAISGRLYDLSLDLGVDISPLILPKSVWESRMTPFTVNVRKDGIQL</sequence>
<organism evidence="1 2">
    <name type="scientific">Lepagella muris</name>
    <dbReference type="NCBI Taxonomy" id="3032870"/>
    <lineage>
        <taxon>Bacteria</taxon>
        <taxon>Pseudomonadati</taxon>
        <taxon>Bacteroidota</taxon>
        <taxon>Bacteroidia</taxon>
        <taxon>Bacteroidales</taxon>
        <taxon>Muribaculaceae</taxon>
        <taxon>Lepagella</taxon>
    </lineage>
</organism>
<evidence type="ECO:0000313" key="1">
    <source>
        <dbReference type="EMBL" id="TGY75982.1"/>
    </source>
</evidence>
<evidence type="ECO:0000313" key="2">
    <source>
        <dbReference type="Proteomes" id="UP000306319"/>
    </source>
</evidence>
<proteinExistence type="predicted"/>
<gene>
    <name evidence="1" type="ORF">E5331_18960</name>
</gene>
<keyword evidence="2" id="KW-1185">Reference proteome</keyword>
<protein>
    <submittedName>
        <fullName evidence="1">Nucleotidyltransferase domain-containing protein</fullName>
    </submittedName>
</protein>
<dbReference type="Proteomes" id="UP000306319">
    <property type="component" value="Unassembled WGS sequence"/>
</dbReference>